<dbReference type="InterPro" id="IPR011009">
    <property type="entry name" value="Kinase-like_dom_sf"/>
</dbReference>
<dbReference type="Gene3D" id="3.90.1200.10">
    <property type="match status" value="1"/>
</dbReference>
<dbReference type="GO" id="GO:0009086">
    <property type="term" value="P:methionine biosynthetic process"/>
    <property type="evidence" value="ECO:0007669"/>
    <property type="project" value="InterPro"/>
</dbReference>
<dbReference type="SUPFAM" id="SSF56112">
    <property type="entry name" value="Protein kinase-like (PK-like)"/>
    <property type="match status" value="1"/>
</dbReference>
<evidence type="ECO:0000256" key="6">
    <source>
        <dbReference type="ARBA" id="ARBA00022777"/>
    </source>
</evidence>
<organism evidence="9 10">
    <name type="scientific">Kaistia hirudinis</name>
    <dbReference type="NCBI Taxonomy" id="1293440"/>
    <lineage>
        <taxon>Bacteria</taxon>
        <taxon>Pseudomonadati</taxon>
        <taxon>Pseudomonadota</taxon>
        <taxon>Alphaproteobacteria</taxon>
        <taxon>Hyphomicrobiales</taxon>
        <taxon>Kaistiaceae</taxon>
        <taxon>Kaistia</taxon>
    </lineage>
</organism>
<sequence length="419" mass="45946">MSLVTPPGYYSLNEESVRAFLDGLPEIQARLGGKPADWTVVEVGDGNLNLVFLVDGPDGSVCVKQALPYVRAAGESWPLPLDRAFFEQAYYRAVAPVVGALVPAFYHYEPALYAIVMEKLAPHIILRRGLIEARRYPNVARDVGEFTAQATFATSDLGATIEEKAEWASTFAKNTSLLRITAEVVFTDPLGTSPRNRWTSPHLDDLAREFRADSALKTIVADWGWRFLTDGQALIHGDLHTGSVMVTETDTRVMDPEFAILGPIGFDVGAFIANLVMNFIAQPGHAKAGDERREAADWVLDQVPVYWNTFSSRFRALWETKASGDAYPPAMFGPADAAALDAARTRFLDRIFADAVAYAGVKTIRRILGFAHNADFERIADPATRAPLEAKAARLARQFLLEPGSFRTAEDIVAAARAV</sequence>
<dbReference type="InterPro" id="IPR002575">
    <property type="entry name" value="Aminoglycoside_PTrfase"/>
</dbReference>
<keyword evidence="7" id="KW-0067">ATP-binding</keyword>
<dbReference type="AlphaFoldDB" id="A0A840AS00"/>
<evidence type="ECO:0000256" key="4">
    <source>
        <dbReference type="ARBA" id="ARBA00022679"/>
    </source>
</evidence>
<evidence type="ECO:0000256" key="1">
    <source>
        <dbReference type="ARBA" id="ARBA00010165"/>
    </source>
</evidence>
<evidence type="ECO:0000256" key="3">
    <source>
        <dbReference type="ARBA" id="ARBA00012128"/>
    </source>
</evidence>
<name>A0A840AS00_9HYPH</name>
<gene>
    <name evidence="9" type="ORF">GGR25_003342</name>
</gene>
<evidence type="ECO:0000313" key="9">
    <source>
        <dbReference type="EMBL" id="MBB3932284.1"/>
    </source>
</evidence>
<dbReference type="Pfam" id="PF01636">
    <property type="entry name" value="APH"/>
    <property type="match status" value="1"/>
</dbReference>
<dbReference type="PANTHER" id="PTHR34273:SF2">
    <property type="entry name" value="METHYLTHIORIBOSE KINASE"/>
    <property type="match status" value="1"/>
</dbReference>
<proteinExistence type="inferred from homology"/>
<comment type="similarity">
    <text evidence="1">Belongs to the methylthioribose kinase family.</text>
</comment>
<dbReference type="InterPro" id="IPR009212">
    <property type="entry name" value="Methylthioribose_kinase"/>
</dbReference>
<keyword evidence="10" id="KW-1185">Reference proteome</keyword>
<dbReference type="EMBL" id="JACIDS010000004">
    <property type="protein sequence ID" value="MBB3932284.1"/>
    <property type="molecule type" value="Genomic_DNA"/>
</dbReference>
<reference evidence="9 10" key="1">
    <citation type="submission" date="2020-08" db="EMBL/GenBank/DDBJ databases">
        <title>Genomic Encyclopedia of Type Strains, Phase IV (KMG-IV): sequencing the most valuable type-strain genomes for metagenomic binning, comparative biology and taxonomic classification.</title>
        <authorList>
            <person name="Goeker M."/>
        </authorList>
    </citation>
    <scope>NUCLEOTIDE SEQUENCE [LARGE SCALE GENOMIC DNA]</scope>
    <source>
        <strain evidence="9 10">DSM 25966</strain>
    </source>
</reference>
<accession>A0A840AS00</accession>
<keyword evidence="6 9" id="KW-0418">Kinase</keyword>
<comment type="caution">
    <text evidence="9">The sequence shown here is derived from an EMBL/GenBank/DDBJ whole genome shotgun (WGS) entry which is preliminary data.</text>
</comment>
<keyword evidence="4 9" id="KW-0808">Transferase</keyword>
<dbReference type="GO" id="GO:0005524">
    <property type="term" value="F:ATP binding"/>
    <property type="evidence" value="ECO:0007669"/>
    <property type="project" value="UniProtKB-KW"/>
</dbReference>
<comment type="subunit">
    <text evidence="2">Homodimer.</text>
</comment>
<dbReference type="PANTHER" id="PTHR34273">
    <property type="entry name" value="METHYLTHIORIBOSE KINASE"/>
    <property type="match status" value="1"/>
</dbReference>
<dbReference type="NCBIfam" id="TIGR01767">
    <property type="entry name" value="MTRK"/>
    <property type="match status" value="1"/>
</dbReference>
<protein>
    <recommendedName>
        <fullName evidence="3">S-methyl-5-thioribose kinase</fullName>
        <ecNumber evidence="3">2.7.1.100</ecNumber>
    </recommendedName>
</protein>
<evidence type="ECO:0000256" key="7">
    <source>
        <dbReference type="ARBA" id="ARBA00022840"/>
    </source>
</evidence>
<dbReference type="RefSeq" id="WP_183399934.1">
    <property type="nucleotide sequence ID" value="NZ_JACIDS010000004.1"/>
</dbReference>
<dbReference type="Gene3D" id="3.30.200.20">
    <property type="entry name" value="Phosphorylase Kinase, domain 1"/>
    <property type="match status" value="1"/>
</dbReference>
<feature type="domain" description="Aminoglycoside phosphotransferase" evidence="8">
    <location>
        <begin position="40"/>
        <end position="285"/>
    </location>
</feature>
<dbReference type="Proteomes" id="UP000553963">
    <property type="component" value="Unassembled WGS sequence"/>
</dbReference>
<keyword evidence="5" id="KW-0547">Nucleotide-binding</keyword>
<dbReference type="GO" id="GO:0046522">
    <property type="term" value="F:S-methyl-5-thioribose kinase activity"/>
    <property type="evidence" value="ECO:0007669"/>
    <property type="project" value="UniProtKB-EC"/>
</dbReference>
<dbReference type="PIRSF" id="PIRSF031134">
    <property type="entry name" value="MTRK"/>
    <property type="match status" value="1"/>
</dbReference>
<evidence type="ECO:0000313" key="10">
    <source>
        <dbReference type="Proteomes" id="UP000553963"/>
    </source>
</evidence>
<evidence type="ECO:0000259" key="8">
    <source>
        <dbReference type="Pfam" id="PF01636"/>
    </source>
</evidence>
<dbReference type="EC" id="2.7.1.100" evidence="3"/>
<evidence type="ECO:0000256" key="5">
    <source>
        <dbReference type="ARBA" id="ARBA00022741"/>
    </source>
</evidence>
<evidence type="ECO:0000256" key="2">
    <source>
        <dbReference type="ARBA" id="ARBA00011738"/>
    </source>
</evidence>